<reference evidence="1 2" key="1">
    <citation type="journal article" date="2018" name="Genome Announc.">
        <title>Draft Genome Sequence of "Candidatus Phycosocius bacilliformis," an Alphaproteobacterial Ectosymbiont of the Hydrocarbon-Producing Green Alga Botryococcus braunii.</title>
        <authorList>
            <person name="Tanabe Y."/>
            <person name="Yamaguchi H."/>
            <person name="Watanabe M.M."/>
        </authorList>
    </citation>
    <scope>NUCLEOTIDE SEQUENCE [LARGE SCALE GENOMIC DNA]</scope>
    <source>
        <strain evidence="1 2">BOTRYCO-2</strain>
    </source>
</reference>
<comment type="caution">
    <text evidence="1">The sequence shown here is derived from an EMBL/GenBank/DDBJ whole genome shotgun (WGS) entry which is preliminary data.</text>
</comment>
<proteinExistence type="predicted"/>
<accession>A0A2P2EC20</accession>
<evidence type="ECO:0000313" key="2">
    <source>
        <dbReference type="Proteomes" id="UP000245086"/>
    </source>
</evidence>
<dbReference type="Proteomes" id="UP000245086">
    <property type="component" value="Unassembled WGS sequence"/>
</dbReference>
<name>A0A2P2EC20_9PROT</name>
<organism evidence="1 2">
    <name type="scientific">Candidatus Phycosocius bacilliformis</name>
    <dbReference type="NCBI Taxonomy" id="1445552"/>
    <lineage>
        <taxon>Bacteria</taxon>
        <taxon>Pseudomonadati</taxon>
        <taxon>Pseudomonadota</taxon>
        <taxon>Alphaproteobacteria</taxon>
        <taxon>Caulobacterales</taxon>
        <taxon>Caulobacterales incertae sedis</taxon>
        <taxon>Candidatus Phycosocius</taxon>
    </lineage>
</organism>
<evidence type="ECO:0000313" key="1">
    <source>
        <dbReference type="EMBL" id="GBF58608.1"/>
    </source>
</evidence>
<dbReference type="AlphaFoldDB" id="A0A2P2EC20"/>
<gene>
    <name evidence="1" type="ORF">PbB2_02295</name>
</gene>
<keyword evidence="2" id="KW-1185">Reference proteome</keyword>
<protein>
    <submittedName>
        <fullName evidence="1">Uncharacterized protein</fullName>
    </submittedName>
</protein>
<dbReference type="EMBL" id="BFBR01000007">
    <property type="protein sequence ID" value="GBF58608.1"/>
    <property type="molecule type" value="Genomic_DNA"/>
</dbReference>
<sequence>MRALLYIKASKLNADFIDVLGAIKGWNIREYSHGFAVSKGSLSVLSPSPTCPLDGVLS</sequence>